<proteinExistence type="inferred from homology"/>
<evidence type="ECO:0000256" key="5">
    <source>
        <dbReference type="ARBA" id="ARBA00022737"/>
    </source>
</evidence>
<keyword evidence="7" id="KW-0862">Zinc</keyword>
<dbReference type="PROSITE" id="PS00028">
    <property type="entry name" value="ZINC_FINGER_C2H2_1"/>
    <property type="match status" value="3"/>
</dbReference>
<organism evidence="15 16">
    <name type="scientific">Rhinopithecus roxellana</name>
    <name type="common">Golden snub-nosed monkey</name>
    <name type="synonym">Pygathrix roxellana</name>
    <dbReference type="NCBI Taxonomy" id="61622"/>
    <lineage>
        <taxon>Eukaryota</taxon>
        <taxon>Metazoa</taxon>
        <taxon>Chordata</taxon>
        <taxon>Craniata</taxon>
        <taxon>Vertebrata</taxon>
        <taxon>Euteleostomi</taxon>
        <taxon>Mammalia</taxon>
        <taxon>Eutheria</taxon>
        <taxon>Euarchontoglires</taxon>
        <taxon>Primates</taxon>
        <taxon>Haplorrhini</taxon>
        <taxon>Catarrhini</taxon>
        <taxon>Cercopithecidae</taxon>
        <taxon>Colobinae</taxon>
        <taxon>Rhinopithecus</taxon>
    </lineage>
</organism>
<evidence type="ECO:0000259" key="14">
    <source>
        <dbReference type="PROSITE" id="PS50805"/>
    </source>
</evidence>
<protein>
    <submittedName>
        <fullName evidence="15">Zinc finger protein 679</fullName>
    </submittedName>
</protein>
<dbReference type="PROSITE" id="PS50157">
    <property type="entry name" value="ZINC_FINGER_C2H2_2"/>
    <property type="match status" value="6"/>
</dbReference>
<evidence type="ECO:0000256" key="4">
    <source>
        <dbReference type="ARBA" id="ARBA00022723"/>
    </source>
</evidence>
<dbReference type="PANTHER" id="PTHR24384:SF179">
    <property type="entry name" value="ZINC FINGER PROTEIN 679"/>
    <property type="match status" value="1"/>
</dbReference>
<dbReference type="InterPro" id="IPR036051">
    <property type="entry name" value="KRAB_dom_sf"/>
</dbReference>
<keyword evidence="10" id="KW-0804">Transcription</keyword>
<feature type="domain" description="C2H2-type" evidence="13">
    <location>
        <begin position="249"/>
        <end position="276"/>
    </location>
</feature>
<evidence type="ECO:0000313" key="16">
    <source>
        <dbReference type="Proteomes" id="UP000233200"/>
    </source>
</evidence>
<comment type="subcellular location">
    <subcellularLocation>
        <location evidence="2">Nucleus</location>
    </subcellularLocation>
</comment>
<dbReference type="InterPro" id="IPR001909">
    <property type="entry name" value="KRAB"/>
</dbReference>
<reference evidence="15" key="1">
    <citation type="submission" date="2025-08" db="UniProtKB">
        <authorList>
            <consortium name="Ensembl"/>
        </authorList>
    </citation>
    <scope>IDENTIFICATION</scope>
</reference>
<dbReference type="GO" id="GO:0005634">
    <property type="term" value="C:nucleus"/>
    <property type="evidence" value="ECO:0007669"/>
    <property type="project" value="UniProtKB-SubCell"/>
</dbReference>
<dbReference type="OMA" id="SFCMVSH"/>
<keyword evidence="16" id="KW-1185">Reference proteome</keyword>
<evidence type="ECO:0000256" key="12">
    <source>
        <dbReference type="PROSITE-ProRule" id="PRU00042"/>
    </source>
</evidence>
<reference evidence="15" key="2">
    <citation type="submission" date="2025-09" db="UniProtKB">
        <authorList>
            <consortium name="Ensembl"/>
        </authorList>
    </citation>
    <scope>IDENTIFICATION</scope>
</reference>
<dbReference type="FunFam" id="3.30.160.60:FF:001630">
    <property type="entry name" value="Zinc finger protein 888"/>
    <property type="match status" value="1"/>
</dbReference>
<dbReference type="Pfam" id="PF01352">
    <property type="entry name" value="KRAB"/>
    <property type="match status" value="1"/>
</dbReference>
<evidence type="ECO:0000259" key="13">
    <source>
        <dbReference type="PROSITE" id="PS50157"/>
    </source>
</evidence>
<keyword evidence="8" id="KW-0805">Transcription regulation</keyword>
<dbReference type="SMART" id="SM00355">
    <property type="entry name" value="ZnF_C2H2"/>
    <property type="match status" value="6"/>
</dbReference>
<keyword evidence="6 12" id="KW-0863">Zinc-finger</keyword>
<dbReference type="SUPFAM" id="SSF57667">
    <property type="entry name" value="beta-beta-alpha zinc fingers"/>
    <property type="match status" value="3"/>
</dbReference>
<feature type="domain" description="C2H2-type" evidence="13">
    <location>
        <begin position="184"/>
        <end position="211"/>
    </location>
</feature>
<dbReference type="Pfam" id="PF00096">
    <property type="entry name" value="zf-C2H2"/>
    <property type="match status" value="3"/>
</dbReference>
<feature type="domain" description="C2H2-type" evidence="13">
    <location>
        <begin position="277"/>
        <end position="304"/>
    </location>
</feature>
<feature type="domain" description="C2H2-type" evidence="13">
    <location>
        <begin position="305"/>
        <end position="332"/>
    </location>
</feature>
<comment type="similarity">
    <text evidence="3">Belongs to the krueppel C2H2-type zinc-finger protein family.</text>
</comment>
<keyword evidence="5" id="KW-0677">Repeat</keyword>
<evidence type="ECO:0000256" key="7">
    <source>
        <dbReference type="ARBA" id="ARBA00022833"/>
    </source>
</evidence>
<sequence length="336" mass="38752">MAKRPGHPGSREMGLLTFRDIAIEFSLAEWQCLDHAQQNLYRDVMLENYRNLVSLGIAVSKPDLITCLEQNKEPRNIKRNEMVSKHPVTCSHFTQDLQPELGIKDSLQNVIPRIYGKCGHENLQVKKCKSMGECEVQEGGYNEVNQCLSTTQNKIFQTHKCVKVFSKYSNSNRHKTRHTGKKHLKCKKYVKSFCMVSHLNQHQIIHTMEKSYKCEECGKPFNCSSTLAKHKLSSSLTYHKRIHTGEKPYTCEECGKAFNCLSTLKKHKIIHTGEKLYKCKECGKAFAFSSTLNTHKRIHTREKPYKCEECDKAFKWSSSLANHKSMHTGEKPYKCE</sequence>
<dbReference type="GO" id="GO:0008270">
    <property type="term" value="F:zinc ion binding"/>
    <property type="evidence" value="ECO:0007669"/>
    <property type="project" value="UniProtKB-KW"/>
</dbReference>
<gene>
    <name evidence="15" type="primary">ZNF679</name>
</gene>
<dbReference type="FunFam" id="3.30.160.60:FF:000034">
    <property type="entry name" value="zinc finger protein 25"/>
    <property type="match status" value="1"/>
</dbReference>
<evidence type="ECO:0000256" key="9">
    <source>
        <dbReference type="ARBA" id="ARBA00023125"/>
    </source>
</evidence>
<dbReference type="SMART" id="SM00349">
    <property type="entry name" value="KRAB"/>
    <property type="match status" value="1"/>
</dbReference>
<dbReference type="CDD" id="cd07765">
    <property type="entry name" value="KRAB_A-box"/>
    <property type="match status" value="1"/>
</dbReference>
<dbReference type="FunFam" id="3.30.160.60:FF:000176">
    <property type="entry name" value="zinc finger protein 70"/>
    <property type="match status" value="1"/>
</dbReference>
<keyword evidence="11" id="KW-0539">Nucleus</keyword>
<dbReference type="InterPro" id="IPR013087">
    <property type="entry name" value="Znf_C2H2_type"/>
</dbReference>
<dbReference type="Proteomes" id="UP000233200">
    <property type="component" value="Unplaced"/>
</dbReference>
<evidence type="ECO:0000256" key="8">
    <source>
        <dbReference type="ARBA" id="ARBA00023015"/>
    </source>
</evidence>
<dbReference type="GO" id="GO:0000978">
    <property type="term" value="F:RNA polymerase II cis-regulatory region sequence-specific DNA binding"/>
    <property type="evidence" value="ECO:0007669"/>
    <property type="project" value="TreeGrafter"/>
</dbReference>
<dbReference type="AlphaFoldDB" id="A0A2K6PI73"/>
<evidence type="ECO:0000256" key="6">
    <source>
        <dbReference type="ARBA" id="ARBA00022771"/>
    </source>
</evidence>
<evidence type="ECO:0000313" key="15">
    <source>
        <dbReference type="Ensembl" id="ENSRROP00000016246.1"/>
    </source>
</evidence>
<feature type="domain" description="C2H2-type" evidence="13">
    <location>
        <begin position="156"/>
        <end position="183"/>
    </location>
</feature>
<feature type="domain" description="C2H2-type" evidence="13">
    <location>
        <begin position="212"/>
        <end position="248"/>
    </location>
</feature>
<accession>A0A2K6PI73</accession>
<evidence type="ECO:0000256" key="11">
    <source>
        <dbReference type="ARBA" id="ARBA00023242"/>
    </source>
</evidence>
<evidence type="ECO:0000256" key="1">
    <source>
        <dbReference type="ARBA" id="ARBA00003767"/>
    </source>
</evidence>
<dbReference type="InterPro" id="IPR036236">
    <property type="entry name" value="Znf_C2H2_sf"/>
</dbReference>
<dbReference type="PROSITE" id="PS50805">
    <property type="entry name" value="KRAB"/>
    <property type="match status" value="1"/>
</dbReference>
<evidence type="ECO:0000256" key="10">
    <source>
        <dbReference type="ARBA" id="ARBA00023163"/>
    </source>
</evidence>
<feature type="domain" description="KRAB" evidence="14">
    <location>
        <begin position="16"/>
        <end position="87"/>
    </location>
</feature>
<keyword evidence="9" id="KW-0238">DNA-binding</keyword>
<dbReference type="GeneTree" id="ENSGT00940000153236"/>
<dbReference type="GO" id="GO:0000981">
    <property type="term" value="F:DNA-binding transcription factor activity, RNA polymerase II-specific"/>
    <property type="evidence" value="ECO:0007669"/>
    <property type="project" value="TreeGrafter"/>
</dbReference>
<dbReference type="SUPFAM" id="SSF109640">
    <property type="entry name" value="KRAB domain (Kruppel-associated box)"/>
    <property type="match status" value="1"/>
</dbReference>
<name>A0A2K6PI73_RHIRO</name>
<dbReference type="Ensembl" id="ENSRROT00000040391.1">
    <property type="protein sequence ID" value="ENSRROP00000016246.1"/>
    <property type="gene ID" value="ENSRROG00000032274.1"/>
</dbReference>
<dbReference type="PANTHER" id="PTHR24384">
    <property type="entry name" value="FINGER PUTATIVE TRANSCRIPTION FACTOR FAMILY-RELATED"/>
    <property type="match status" value="1"/>
</dbReference>
<comment type="function">
    <text evidence="1">May be involved in transcriptional regulation.</text>
</comment>
<dbReference type="Gene3D" id="3.30.160.60">
    <property type="entry name" value="Classic Zinc Finger"/>
    <property type="match status" value="6"/>
</dbReference>
<evidence type="ECO:0000256" key="3">
    <source>
        <dbReference type="ARBA" id="ARBA00006991"/>
    </source>
</evidence>
<dbReference type="FunFam" id="3.30.160.60:FF:002811">
    <property type="entry name" value="Zinc finger protein 679"/>
    <property type="match status" value="1"/>
</dbReference>
<dbReference type="Gene3D" id="6.10.140.140">
    <property type="match status" value="1"/>
</dbReference>
<evidence type="ECO:0000256" key="2">
    <source>
        <dbReference type="ARBA" id="ARBA00004123"/>
    </source>
</evidence>
<keyword evidence="4" id="KW-0479">Metal-binding</keyword>
<dbReference type="InterPro" id="IPR050752">
    <property type="entry name" value="C2H2-ZF_domain"/>
</dbReference>